<feature type="transmembrane region" description="Helical" evidence="5">
    <location>
        <begin position="101"/>
        <end position="121"/>
    </location>
</feature>
<feature type="repeat" description="ANK" evidence="3">
    <location>
        <begin position="808"/>
        <end position="842"/>
    </location>
</feature>
<dbReference type="Pfam" id="PF12796">
    <property type="entry name" value="Ank_2"/>
    <property type="match status" value="5"/>
</dbReference>
<feature type="compositionally biased region" description="Low complexity" evidence="4">
    <location>
        <begin position="238"/>
        <end position="257"/>
    </location>
</feature>
<evidence type="ECO:0000256" key="4">
    <source>
        <dbReference type="SAM" id="MobiDB-lite"/>
    </source>
</evidence>
<feature type="repeat" description="ANK" evidence="3">
    <location>
        <begin position="1090"/>
        <end position="1122"/>
    </location>
</feature>
<reference evidence="6 7" key="1">
    <citation type="submission" date="2024-06" db="EMBL/GenBank/DDBJ databases">
        <authorList>
            <person name="Woo H."/>
        </authorList>
    </citation>
    <scope>NUCLEOTIDE SEQUENCE [LARGE SCALE GENOMIC DNA]</scope>
    <source>
        <strain evidence="6 7">Si-c</strain>
    </source>
</reference>
<keyword evidence="5" id="KW-0472">Membrane</keyword>
<name>A0ABV3QE14_9GAMM</name>
<dbReference type="Proteomes" id="UP001556220">
    <property type="component" value="Unassembled WGS sequence"/>
</dbReference>
<dbReference type="Gene3D" id="1.25.40.20">
    <property type="entry name" value="Ankyrin repeat-containing domain"/>
    <property type="match status" value="6"/>
</dbReference>
<dbReference type="PROSITE" id="PS50297">
    <property type="entry name" value="ANK_REP_REGION"/>
    <property type="match status" value="6"/>
</dbReference>
<keyword evidence="5" id="KW-0812">Transmembrane</keyword>
<gene>
    <name evidence="6" type="ORF">ABQJ54_09200</name>
</gene>
<dbReference type="RefSeq" id="WP_367853995.1">
    <property type="nucleotide sequence ID" value="NZ_JBFOHK010000002.1"/>
</dbReference>
<feature type="transmembrane region" description="Helical" evidence="5">
    <location>
        <begin position="12"/>
        <end position="32"/>
    </location>
</feature>
<feature type="transmembrane region" description="Helical" evidence="5">
    <location>
        <begin position="76"/>
        <end position="95"/>
    </location>
</feature>
<dbReference type="InterPro" id="IPR002110">
    <property type="entry name" value="Ankyrin_rpt"/>
</dbReference>
<dbReference type="PROSITE" id="PS50088">
    <property type="entry name" value="ANK_REPEAT"/>
    <property type="match status" value="10"/>
</dbReference>
<dbReference type="PANTHER" id="PTHR24198">
    <property type="entry name" value="ANKYRIN REPEAT AND PROTEIN KINASE DOMAIN-CONTAINING PROTEIN"/>
    <property type="match status" value="1"/>
</dbReference>
<keyword evidence="7" id="KW-1185">Reference proteome</keyword>
<dbReference type="InterPro" id="IPR036770">
    <property type="entry name" value="Ankyrin_rpt-contain_sf"/>
</dbReference>
<feature type="repeat" description="ANK" evidence="3">
    <location>
        <begin position="407"/>
        <end position="439"/>
    </location>
</feature>
<feature type="repeat" description="ANK" evidence="3">
    <location>
        <begin position="1005"/>
        <end position="1045"/>
    </location>
</feature>
<feature type="transmembrane region" description="Helical" evidence="5">
    <location>
        <begin position="200"/>
        <end position="219"/>
    </location>
</feature>
<dbReference type="PANTHER" id="PTHR24198:SF165">
    <property type="entry name" value="ANKYRIN REPEAT-CONTAINING PROTEIN-RELATED"/>
    <property type="match status" value="1"/>
</dbReference>
<keyword evidence="2 3" id="KW-0040">ANK repeat</keyword>
<proteinExistence type="predicted"/>
<protein>
    <submittedName>
        <fullName evidence="6">Ankyrin repeat domain-containing protein</fullName>
    </submittedName>
</protein>
<comment type="caution">
    <text evidence="6">The sequence shown here is derived from an EMBL/GenBank/DDBJ whole genome shotgun (WGS) entry which is preliminary data.</text>
</comment>
<sequence>MTQTKSRRRPPFLHALAWFVPGLIAVALAGMVAHPLTLIPLLLANALTMAAVCHAIGFDPEPSFARTVLRRGAAHLVMFTVYAVIVFGLVAWPMLALSQSHSLAATLALVATLVLALAVLWRPWPAFGLVFVWDDAYPAQHDGSWIFTATLRSLMFGRHLAREERFFSHFLPAALALLALAWGAIALSGLYGMLPSELRIAALALYAVLLLPLACLVVANRTLRTLLCAQHDRHRQHAAGADAPASAKPAAPVAAAPLSEQERTAGTPEQAAALLAATRDGDIERALALVEAGADPATAPLAGDRDQRPVLMLAALLPDTRLLRALIAKGADVNRASGGLTPLLAATRDSWHGRAEAVMTLLANGANPLATDAEGRTALHGAVLSEEPMVAAMLLDAGAPVNALDQGGASPLAVACRAANWPLAKFLLERGAKPAPANGEPALVAAAGIADDDPAGVKLLLKHRAAVNAVDARHRSALIAAAAEGHEQIARALCAAGADATLADRHGSTALMEAARAGAVGIVQRLAEAQPDARARDGHGRDALMLACQSPRAHADTVRALLALGAEPKTPGSDGRSALDHAAATGRWDLVALLDPETPLPASLGHAAIPSGADTPAHLLDALRFGHWAIVSGFATRMHDWPQAQLARLYLDLAQPGQGQARRWLLDHGLDPEARLAAQQPDDEQGDELDVAAANGEHAAPPALPPLGRRLFDALLLQLPASTEAVEDLLQAGTTPAGTGLLAQALERLGGSAQGAALPLALLERGADPFGPDARERTPLQLAAVNGQNELLQVLLARGCNPNCRDRDGRTPLFAALEHGEAALPLVRALIAHGADAEAADANGETPLGLALEHPAIERWLDWGHWPRPRRPLRADDLPATAQAGALVAVQRLLELGFPVDTVDTRGASALLHACGAGYGEIAACLLDAGADPALATANGITPLAAAVAGGREGTVALLLERKTDVDQRLPNQSTALMVAAAMGRPELAEALLVAGADVNAGDARGHSALHAAAQYGFEHNDSLRARRLLDALLRHGATVNQADGEGKTALLLLLGAHLRPGSDCDATHLGALVPVLLEAGADVAHADQRGVTALHACAMHALLPPARVLLSRGADRAAADAFGRTAADVARQLGYVDIAHELAVRSSAIPSVRQTLRQPAQPAE</sequence>
<feature type="repeat" description="ANK" evidence="3">
    <location>
        <begin position="473"/>
        <end position="505"/>
    </location>
</feature>
<feature type="repeat" description="ANK" evidence="3">
    <location>
        <begin position="506"/>
        <end position="538"/>
    </location>
</feature>
<feature type="transmembrane region" description="Helical" evidence="5">
    <location>
        <begin position="170"/>
        <end position="194"/>
    </location>
</feature>
<dbReference type="EMBL" id="JBFOHK010000002">
    <property type="protein sequence ID" value="MEW9571929.1"/>
    <property type="molecule type" value="Genomic_DNA"/>
</dbReference>
<evidence type="ECO:0000256" key="5">
    <source>
        <dbReference type="SAM" id="Phobius"/>
    </source>
</evidence>
<keyword evidence="5" id="KW-1133">Transmembrane helix</keyword>
<feature type="repeat" description="ANK" evidence="3">
    <location>
        <begin position="972"/>
        <end position="1004"/>
    </location>
</feature>
<dbReference type="SUPFAM" id="SSF48403">
    <property type="entry name" value="Ankyrin repeat"/>
    <property type="match status" value="3"/>
</dbReference>
<accession>A0ABV3QE14</accession>
<organism evidence="6 7">
    <name type="scientific">Rhodanobacter lycopersici</name>
    <dbReference type="NCBI Taxonomy" id="3162487"/>
    <lineage>
        <taxon>Bacteria</taxon>
        <taxon>Pseudomonadati</taxon>
        <taxon>Pseudomonadota</taxon>
        <taxon>Gammaproteobacteria</taxon>
        <taxon>Lysobacterales</taxon>
        <taxon>Rhodanobacteraceae</taxon>
        <taxon>Rhodanobacter</taxon>
    </lineage>
</organism>
<feature type="repeat" description="ANK" evidence="3">
    <location>
        <begin position="374"/>
        <end position="406"/>
    </location>
</feature>
<evidence type="ECO:0000256" key="1">
    <source>
        <dbReference type="ARBA" id="ARBA00022737"/>
    </source>
</evidence>
<dbReference type="SMART" id="SM00248">
    <property type="entry name" value="ANK"/>
    <property type="match status" value="18"/>
</dbReference>
<evidence type="ECO:0000313" key="6">
    <source>
        <dbReference type="EMBL" id="MEW9571929.1"/>
    </source>
</evidence>
<evidence type="ECO:0000313" key="7">
    <source>
        <dbReference type="Proteomes" id="UP001556220"/>
    </source>
</evidence>
<evidence type="ECO:0000256" key="2">
    <source>
        <dbReference type="ARBA" id="ARBA00023043"/>
    </source>
</evidence>
<evidence type="ECO:0000256" key="3">
    <source>
        <dbReference type="PROSITE-ProRule" id="PRU00023"/>
    </source>
</evidence>
<feature type="region of interest" description="Disordered" evidence="4">
    <location>
        <begin position="238"/>
        <end position="267"/>
    </location>
</feature>
<keyword evidence="1" id="KW-0677">Repeat</keyword>
<feature type="repeat" description="ANK" evidence="3">
    <location>
        <begin position="939"/>
        <end position="971"/>
    </location>
</feature>
<feature type="repeat" description="ANK" evidence="3">
    <location>
        <begin position="775"/>
        <end position="807"/>
    </location>
</feature>